<dbReference type="RefSeq" id="WP_168986308.1">
    <property type="nucleotide sequence ID" value="NZ_CAWPHM010000264.1"/>
</dbReference>
<dbReference type="PANTHER" id="PTHR33376">
    <property type="match status" value="1"/>
</dbReference>
<dbReference type="InterPro" id="IPR038404">
    <property type="entry name" value="TRAP_DctP_sf"/>
</dbReference>
<dbReference type="Gene3D" id="3.40.190.170">
    <property type="entry name" value="Bacterial extracellular solute-binding protein, family 7"/>
    <property type="match status" value="1"/>
</dbReference>
<dbReference type="InterPro" id="IPR018389">
    <property type="entry name" value="DctP_fam"/>
</dbReference>
<dbReference type="Pfam" id="PF03480">
    <property type="entry name" value="DctP"/>
    <property type="match status" value="1"/>
</dbReference>
<proteinExistence type="predicted"/>
<dbReference type="EMBL" id="WTVM01000003">
    <property type="protein sequence ID" value="NMG01510.1"/>
    <property type="molecule type" value="Genomic_DNA"/>
</dbReference>
<evidence type="ECO:0000313" key="3">
    <source>
        <dbReference type="EMBL" id="NMG01510.1"/>
    </source>
</evidence>
<dbReference type="GO" id="GO:0055085">
    <property type="term" value="P:transmembrane transport"/>
    <property type="evidence" value="ECO:0007669"/>
    <property type="project" value="InterPro"/>
</dbReference>
<dbReference type="NCBIfam" id="NF037995">
    <property type="entry name" value="TRAP_S1"/>
    <property type="match status" value="1"/>
</dbReference>
<evidence type="ECO:0000256" key="2">
    <source>
        <dbReference type="SAM" id="SignalP"/>
    </source>
</evidence>
<dbReference type="AlphaFoldDB" id="A0A972J8D8"/>
<feature type="signal peptide" evidence="2">
    <location>
        <begin position="1"/>
        <end position="20"/>
    </location>
</feature>
<keyword evidence="4" id="KW-1185">Reference proteome</keyword>
<name>A0A972J8D8_9RHOO</name>
<evidence type="ECO:0000256" key="1">
    <source>
        <dbReference type="ARBA" id="ARBA00022729"/>
    </source>
</evidence>
<evidence type="ECO:0000313" key="4">
    <source>
        <dbReference type="Proteomes" id="UP000599523"/>
    </source>
</evidence>
<gene>
    <name evidence="3" type="ORF">GPA21_00790</name>
</gene>
<feature type="chain" id="PRO_5036733413" evidence="2">
    <location>
        <begin position="21"/>
        <end position="326"/>
    </location>
</feature>
<sequence>MKHTLLASLLVAASIGIATAADFTMRLSHQLPPTHHIAQTLDRFAEDVARETGNRVEVQIFGAEQAFRGAQNHAAVARGQVEAAVVTNFQWGGTLPEMNVMTLPYFMTDLDRLQRFPGSEAARMLEAKLLEKGVRNIAWLYTTRQSIFTSNAKPLVQTSDFAGKKIRGLSRLVDEAFVAVNAAPATMPGSEVYQALQTGVIDAGLTDVSAGYSRRFYEVQKYGTVTPFFAVYFHLFVTPTWWDRLPDDVRAGIERAAAKAEQDVIAVTEATAEQAITQLQEKGMVLHLQTAEEAEVWKAAMQPPVLEAFRALGDDAAKLVELIENL</sequence>
<dbReference type="PANTHER" id="PTHR33376:SF5">
    <property type="entry name" value="EXTRACYTOPLASMIC SOLUTE RECEPTOR PROTEIN"/>
    <property type="match status" value="1"/>
</dbReference>
<accession>A0A972J8D8</accession>
<reference evidence="3" key="1">
    <citation type="submission" date="2019-12" db="EMBL/GenBank/DDBJ databases">
        <title>Comparative genomics gives insights into the taxonomy of the Azoarcus-Aromatoleum group and reveals separate origins of nif in the plant-associated Azoarcus and non-plant-associated Aromatoleum sub-groups.</title>
        <authorList>
            <person name="Lafos M."/>
            <person name="Maluk M."/>
            <person name="Batista M."/>
            <person name="Junghare M."/>
            <person name="Carmona M."/>
            <person name="Faoro H."/>
            <person name="Cruz L.M."/>
            <person name="Battistoni F."/>
            <person name="De Souza E."/>
            <person name="Pedrosa F."/>
            <person name="Chen W.-M."/>
            <person name="Poole P.S."/>
            <person name="Dixon R.A."/>
            <person name="James E.K."/>
        </authorList>
    </citation>
    <scope>NUCLEOTIDE SEQUENCE</scope>
    <source>
        <strain evidence="3">NSC3</strain>
    </source>
</reference>
<protein>
    <submittedName>
        <fullName evidence="3">C4-dicarboxylate ABC transporter</fullName>
    </submittedName>
</protein>
<comment type="caution">
    <text evidence="3">The sequence shown here is derived from an EMBL/GenBank/DDBJ whole genome shotgun (WGS) entry which is preliminary data.</text>
</comment>
<keyword evidence="1 2" id="KW-0732">Signal</keyword>
<dbReference type="Proteomes" id="UP000599523">
    <property type="component" value="Unassembled WGS sequence"/>
</dbReference>
<organism evidence="3 4">
    <name type="scientific">Azoarcus taiwanensis</name>
    <dbReference type="NCBI Taxonomy" id="666964"/>
    <lineage>
        <taxon>Bacteria</taxon>
        <taxon>Pseudomonadati</taxon>
        <taxon>Pseudomonadota</taxon>
        <taxon>Betaproteobacteria</taxon>
        <taxon>Rhodocyclales</taxon>
        <taxon>Zoogloeaceae</taxon>
        <taxon>Azoarcus</taxon>
    </lineage>
</organism>
<dbReference type="SUPFAM" id="SSF53850">
    <property type="entry name" value="Periplasmic binding protein-like II"/>
    <property type="match status" value="1"/>
</dbReference>